<keyword evidence="3" id="KW-0378">Hydrolase</keyword>
<dbReference type="Gene3D" id="3.30.1120.10">
    <property type="match status" value="1"/>
</dbReference>
<evidence type="ECO:0000313" key="3">
    <source>
        <dbReference type="EMBL" id="TWU55523.1"/>
    </source>
</evidence>
<gene>
    <name evidence="3" type="primary">atsA_19</name>
    <name evidence="3" type="ORF">Poly59_18220</name>
</gene>
<protein>
    <submittedName>
        <fullName evidence="3">Arylsulfatase</fullName>
        <ecNumber evidence="3">3.1.6.1</ecNumber>
    </submittedName>
</protein>
<keyword evidence="4" id="KW-1185">Reference proteome</keyword>
<dbReference type="GO" id="GO:0004065">
    <property type="term" value="F:arylsulfatase activity"/>
    <property type="evidence" value="ECO:0007669"/>
    <property type="project" value="UniProtKB-EC"/>
</dbReference>
<dbReference type="EC" id="3.1.6.1" evidence="3"/>
<feature type="domain" description="Sulfatase N-terminal" evidence="2">
    <location>
        <begin position="26"/>
        <end position="370"/>
    </location>
</feature>
<dbReference type="CDD" id="cd16145">
    <property type="entry name" value="ARS_like"/>
    <property type="match status" value="1"/>
</dbReference>
<evidence type="ECO:0000256" key="1">
    <source>
        <dbReference type="SAM" id="SignalP"/>
    </source>
</evidence>
<dbReference type="EMBL" id="SJPX01000002">
    <property type="protein sequence ID" value="TWU55523.1"/>
    <property type="molecule type" value="Genomic_DNA"/>
</dbReference>
<accession>A0A5C6F122</accession>
<keyword evidence="1" id="KW-0732">Signal</keyword>
<dbReference type="Pfam" id="PF00884">
    <property type="entry name" value="Sulfatase"/>
    <property type="match status" value="1"/>
</dbReference>
<dbReference type="OrthoDB" id="9783154at2"/>
<dbReference type="PANTHER" id="PTHR43751:SF3">
    <property type="entry name" value="SULFATASE N-TERMINAL DOMAIN-CONTAINING PROTEIN"/>
    <property type="match status" value="1"/>
</dbReference>
<evidence type="ECO:0000259" key="2">
    <source>
        <dbReference type="Pfam" id="PF00884"/>
    </source>
</evidence>
<dbReference type="Proteomes" id="UP000317977">
    <property type="component" value="Unassembled WGS sequence"/>
</dbReference>
<dbReference type="AlphaFoldDB" id="A0A5C6F122"/>
<proteinExistence type="predicted"/>
<sequence length="475" mass="52486" precursor="true">MRYVFQLAVSVCFGLLFVQSASADKPNIIYVMADDLGYGDLGCYGQEVIQTPRLDQMAAEGLKFTDFYAGNTVCAPSRCVLITGKHMGHAHVRGNASGGKDGSMLVQSLRGEDVTVAEVLKTAGYTNGLIGKWGLGEFDSPGFPMNQGFDRMYGYLNQVHAHNYYPEFIWDDRTKKPLRNVVKRNDSSYGGFTGGYATKRVDYTHDLFAAESLKFVRENKDGPFFLYLSLTAPHANNEASKMTGNGAEVPDFGIYADRDWPDQDKGQAAMITRMDSDVGRLLDLLGELGIAKDTFVFFTSDNGPHNESNHNLDRFNPSGPLRGTKRALYEGGIRVPGIAWWPGTIKPGSTTDHIAYFGDWMATVAELAGADVPDGIDSVSFAPTLLGNKDNQSQHEYLYWEFYEQGSRQAVRFGDWKAIRQPMITGKVELYHLADDIGERNNLAGAHPDLVKKAAAMMDEAHTPHPSWQVRGKSN</sequence>
<dbReference type="InterPro" id="IPR000917">
    <property type="entry name" value="Sulfatase_N"/>
</dbReference>
<dbReference type="PANTHER" id="PTHR43751">
    <property type="entry name" value="SULFATASE"/>
    <property type="match status" value="1"/>
</dbReference>
<comment type="caution">
    <text evidence="3">The sequence shown here is derived from an EMBL/GenBank/DDBJ whole genome shotgun (WGS) entry which is preliminary data.</text>
</comment>
<dbReference type="InterPro" id="IPR017850">
    <property type="entry name" value="Alkaline_phosphatase_core_sf"/>
</dbReference>
<dbReference type="Gene3D" id="3.40.720.10">
    <property type="entry name" value="Alkaline Phosphatase, subunit A"/>
    <property type="match status" value="1"/>
</dbReference>
<dbReference type="InterPro" id="IPR052701">
    <property type="entry name" value="GAG_Ulvan_Degrading_Sulfatases"/>
</dbReference>
<evidence type="ECO:0000313" key="4">
    <source>
        <dbReference type="Proteomes" id="UP000317977"/>
    </source>
</evidence>
<organism evidence="3 4">
    <name type="scientific">Rubripirellula reticaptiva</name>
    <dbReference type="NCBI Taxonomy" id="2528013"/>
    <lineage>
        <taxon>Bacteria</taxon>
        <taxon>Pseudomonadati</taxon>
        <taxon>Planctomycetota</taxon>
        <taxon>Planctomycetia</taxon>
        <taxon>Pirellulales</taxon>
        <taxon>Pirellulaceae</taxon>
        <taxon>Rubripirellula</taxon>
    </lineage>
</organism>
<feature type="signal peptide" evidence="1">
    <location>
        <begin position="1"/>
        <end position="23"/>
    </location>
</feature>
<dbReference type="RefSeq" id="WP_146533700.1">
    <property type="nucleotide sequence ID" value="NZ_SJPX01000002.1"/>
</dbReference>
<feature type="chain" id="PRO_5022952191" evidence="1">
    <location>
        <begin position="24"/>
        <end position="475"/>
    </location>
</feature>
<dbReference type="SUPFAM" id="SSF53649">
    <property type="entry name" value="Alkaline phosphatase-like"/>
    <property type="match status" value="1"/>
</dbReference>
<name>A0A5C6F122_9BACT</name>
<reference evidence="3 4" key="1">
    <citation type="submission" date="2019-02" db="EMBL/GenBank/DDBJ databases">
        <title>Deep-cultivation of Planctomycetes and their phenomic and genomic characterization uncovers novel biology.</title>
        <authorList>
            <person name="Wiegand S."/>
            <person name="Jogler M."/>
            <person name="Boedeker C."/>
            <person name="Pinto D."/>
            <person name="Vollmers J."/>
            <person name="Rivas-Marin E."/>
            <person name="Kohn T."/>
            <person name="Peeters S.H."/>
            <person name="Heuer A."/>
            <person name="Rast P."/>
            <person name="Oberbeckmann S."/>
            <person name="Bunk B."/>
            <person name="Jeske O."/>
            <person name="Meyerdierks A."/>
            <person name="Storesund J.E."/>
            <person name="Kallscheuer N."/>
            <person name="Luecker S."/>
            <person name="Lage O.M."/>
            <person name="Pohl T."/>
            <person name="Merkel B.J."/>
            <person name="Hornburger P."/>
            <person name="Mueller R.-W."/>
            <person name="Bruemmer F."/>
            <person name="Labrenz M."/>
            <person name="Spormann A.M."/>
            <person name="Op Den Camp H."/>
            <person name="Overmann J."/>
            <person name="Amann R."/>
            <person name="Jetten M.S.M."/>
            <person name="Mascher T."/>
            <person name="Medema M.H."/>
            <person name="Devos D.P."/>
            <person name="Kaster A.-K."/>
            <person name="Ovreas L."/>
            <person name="Rohde M."/>
            <person name="Galperin M.Y."/>
            <person name="Jogler C."/>
        </authorList>
    </citation>
    <scope>NUCLEOTIDE SEQUENCE [LARGE SCALE GENOMIC DNA]</scope>
    <source>
        <strain evidence="3 4">Poly59</strain>
    </source>
</reference>